<keyword evidence="5" id="KW-0805">Transcription regulation</keyword>
<keyword evidence="2" id="KW-0479">Metal-binding</keyword>
<dbReference type="SMART" id="SM00614">
    <property type="entry name" value="ZnF_BED"/>
    <property type="match status" value="1"/>
</dbReference>
<evidence type="ECO:0000256" key="7">
    <source>
        <dbReference type="ARBA" id="ARBA00023163"/>
    </source>
</evidence>
<keyword evidence="7" id="KW-0804">Transcription</keyword>
<evidence type="ECO:0000256" key="2">
    <source>
        <dbReference type="ARBA" id="ARBA00022723"/>
    </source>
</evidence>
<dbReference type="SUPFAM" id="SSF53098">
    <property type="entry name" value="Ribonuclease H-like"/>
    <property type="match status" value="1"/>
</dbReference>
<dbReference type="InterPro" id="IPR012337">
    <property type="entry name" value="RNaseH-like_sf"/>
</dbReference>
<dbReference type="GO" id="GO:0008270">
    <property type="term" value="F:zinc ion binding"/>
    <property type="evidence" value="ECO:0007669"/>
    <property type="project" value="UniProtKB-KW"/>
</dbReference>
<reference evidence="10" key="1">
    <citation type="submission" date="2020-04" db="EMBL/GenBank/DDBJ databases">
        <authorList>
            <person name="Alioto T."/>
            <person name="Alioto T."/>
            <person name="Gomez Garrido J."/>
        </authorList>
    </citation>
    <scope>NUCLEOTIDE SEQUENCE</scope>
    <source>
        <strain evidence="10">A484AB</strain>
    </source>
</reference>
<gene>
    <name evidence="10" type="ORF">PACLA_8A011713</name>
</gene>
<name>A0A6S7I7Z0_PARCT</name>
<dbReference type="GO" id="GO:0003677">
    <property type="term" value="F:DNA binding"/>
    <property type="evidence" value="ECO:0007669"/>
    <property type="project" value="UniProtKB-KW"/>
</dbReference>
<feature type="region of interest" description="Disordered" evidence="9">
    <location>
        <begin position="53"/>
        <end position="83"/>
    </location>
</feature>
<dbReference type="Pfam" id="PF05699">
    <property type="entry name" value="Dimer_Tnp_hAT"/>
    <property type="match status" value="1"/>
</dbReference>
<accession>A0A6S7I7Z0</accession>
<dbReference type="EMBL" id="CACRXK020007358">
    <property type="protein sequence ID" value="CAB4012050.1"/>
    <property type="molecule type" value="Genomic_DNA"/>
</dbReference>
<dbReference type="PANTHER" id="PTHR46481">
    <property type="entry name" value="ZINC FINGER BED DOMAIN-CONTAINING PROTEIN 4"/>
    <property type="match status" value="1"/>
</dbReference>
<keyword evidence="8" id="KW-0539">Nucleus</keyword>
<comment type="subcellular location">
    <subcellularLocation>
        <location evidence="1">Nucleus</location>
    </subcellularLocation>
</comment>
<evidence type="ECO:0000313" key="11">
    <source>
        <dbReference type="Proteomes" id="UP001152795"/>
    </source>
</evidence>
<dbReference type="GO" id="GO:0046983">
    <property type="term" value="F:protein dimerization activity"/>
    <property type="evidence" value="ECO:0007669"/>
    <property type="project" value="InterPro"/>
</dbReference>
<dbReference type="GO" id="GO:0005634">
    <property type="term" value="C:nucleus"/>
    <property type="evidence" value="ECO:0007669"/>
    <property type="project" value="UniProtKB-SubCell"/>
</dbReference>
<comment type="caution">
    <text evidence="10">The sequence shown here is derived from an EMBL/GenBank/DDBJ whole genome shotgun (WGS) entry which is preliminary data.</text>
</comment>
<dbReference type="SUPFAM" id="SSF140996">
    <property type="entry name" value="Hermes dimerisation domain"/>
    <property type="match status" value="1"/>
</dbReference>
<evidence type="ECO:0000256" key="3">
    <source>
        <dbReference type="ARBA" id="ARBA00022771"/>
    </source>
</evidence>
<dbReference type="InterPro" id="IPR036236">
    <property type="entry name" value="Znf_C2H2_sf"/>
</dbReference>
<dbReference type="PANTHER" id="PTHR46481:SF10">
    <property type="entry name" value="ZINC FINGER BED DOMAIN-CONTAINING PROTEIN 39"/>
    <property type="match status" value="1"/>
</dbReference>
<dbReference type="GO" id="GO:0009791">
    <property type="term" value="P:post-embryonic development"/>
    <property type="evidence" value="ECO:0007669"/>
    <property type="project" value="UniProtKB-ARBA"/>
</dbReference>
<evidence type="ECO:0000256" key="1">
    <source>
        <dbReference type="ARBA" id="ARBA00004123"/>
    </source>
</evidence>
<keyword evidence="6" id="KW-0238">DNA-binding</keyword>
<keyword evidence="11" id="KW-1185">Reference proteome</keyword>
<proteinExistence type="predicted"/>
<dbReference type="AlphaFoldDB" id="A0A6S7I7Z0"/>
<dbReference type="InterPro" id="IPR052035">
    <property type="entry name" value="ZnF_BED_domain_contain"/>
</dbReference>
<sequence length="610" mass="69125">MKRSAAWRYFDQDDESDISKVSCTICGEVLSRANNTSNLFKHLKYNHNSEYKTVDAEKKEQEKSQANKRKATPKQMTMQSALGRGTTYPISSKRWGDITESLVGMIAKDMQPLSVVENEGFIKFVKELDLRYQLPSRSTITRSLLPKKYEKLKDAVKRELTQVKHVALTTDLWTSNQTLSYLTLTCHFINHEMQLCSKVLETLYVQKDHTAPNLAEELKNIAKEWEITQKICCIITDNAANIVAAVNLLGWRHLPCFAHTLNLIVQDSLNAVTGLPRLQKKCKDIVTYFHRSTKATEKLLSMQSQANTTTKPMKLKQDVETRWNSTFYMMERLLKLREAVTTALCLSGRNDLCLTNSEFDSMQQIVSVLGGFEKATREMSSESFISVSKIIPLVHLLQGALGGSSTPVVNESQSLESKLKAELKRQLKRRFSQLESNHTLSASTILDPRFKKIAFCSADNAERTIDRISAEACNIITNDTNESGTSMSASTTTQNNTEQSAYESDLWGSFDKKVAEASTHRSSSVESTVEIRRYVQEKNIPRQEDPLAWWKKHASTYPHLTELFKKYLCIPATSVPSERAFSKAGELVSKKRSNLKPSNIHMLLFLNNNM</sequence>
<evidence type="ECO:0000256" key="5">
    <source>
        <dbReference type="ARBA" id="ARBA00023015"/>
    </source>
</evidence>
<protein>
    <submittedName>
        <fullName evidence="10">Zinc finger BED domain-containing 1-like</fullName>
    </submittedName>
</protein>
<dbReference type="InterPro" id="IPR008906">
    <property type="entry name" value="HATC_C_dom"/>
</dbReference>
<evidence type="ECO:0000313" key="10">
    <source>
        <dbReference type="EMBL" id="CAB4012050.1"/>
    </source>
</evidence>
<dbReference type="OrthoDB" id="1607513at2759"/>
<dbReference type="SUPFAM" id="SSF57667">
    <property type="entry name" value="beta-beta-alpha zinc fingers"/>
    <property type="match status" value="1"/>
</dbReference>
<organism evidence="10 11">
    <name type="scientific">Paramuricea clavata</name>
    <name type="common">Red gorgonian</name>
    <name type="synonym">Violescent sea-whip</name>
    <dbReference type="NCBI Taxonomy" id="317549"/>
    <lineage>
        <taxon>Eukaryota</taxon>
        <taxon>Metazoa</taxon>
        <taxon>Cnidaria</taxon>
        <taxon>Anthozoa</taxon>
        <taxon>Octocorallia</taxon>
        <taxon>Malacalcyonacea</taxon>
        <taxon>Plexauridae</taxon>
        <taxon>Paramuricea</taxon>
    </lineage>
</organism>
<evidence type="ECO:0000256" key="8">
    <source>
        <dbReference type="ARBA" id="ARBA00023242"/>
    </source>
</evidence>
<evidence type="ECO:0000256" key="4">
    <source>
        <dbReference type="ARBA" id="ARBA00022833"/>
    </source>
</evidence>
<dbReference type="PROSITE" id="PS50808">
    <property type="entry name" value="ZF_BED"/>
    <property type="match status" value="1"/>
</dbReference>
<keyword evidence="4" id="KW-0862">Zinc</keyword>
<feature type="compositionally biased region" description="Basic and acidic residues" evidence="9">
    <location>
        <begin position="53"/>
        <end position="65"/>
    </location>
</feature>
<evidence type="ECO:0000256" key="9">
    <source>
        <dbReference type="SAM" id="MobiDB-lite"/>
    </source>
</evidence>
<dbReference type="Gene3D" id="1.10.10.1070">
    <property type="entry name" value="Zinc finger, BED domain-containing"/>
    <property type="match status" value="1"/>
</dbReference>
<dbReference type="InterPro" id="IPR003656">
    <property type="entry name" value="Znf_BED"/>
</dbReference>
<dbReference type="Pfam" id="PF02892">
    <property type="entry name" value="zf-BED"/>
    <property type="match status" value="1"/>
</dbReference>
<dbReference type="Proteomes" id="UP001152795">
    <property type="component" value="Unassembled WGS sequence"/>
</dbReference>
<keyword evidence="3" id="KW-0863">Zinc-finger</keyword>
<evidence type="ECO:0000256" key="6">
    <source>
        <dbReference type="ARBA" id="ARBA00023125"/>
    </source>
</evidence>